<feature type="non-terminal residue" evidence="2">
    <location>
        <position position="1"/>
    </location>
</feature>
<name>A0AAD3HR76_9CHLO</name>
<keyword evidence="3" id="KW-1185">Reference proteome</keyword>
<sequence length="325" mass="35312">MRWPRCIFGCFPTKAKPPSEADGSSLGRRALAIELGRPPVDQATRPFLAVDEEVFIPETSAGLHLLLLADVGATLCPSWTSGSKAGMSEFSLEQLGEEVVLGELLSAGPDTKVFAARWRGSLVAIKLTVSSGPDHLHLSARERLLSRGLFHPHLLRTYAVFLARLSEEDLHLASAIPRRHCHSLFSAPENPSQQQQQQPVLPDLCTSSSHSCTSSSRSSCTSLPSTTSHLIACCLNPTNCRKQSQPPNADNTGHCFRCCDHHQRNTSGEHQNKDNNNKKPFFLADYKDDDGDIDSSTTSSTTSTTSSNHSHFGSFNSATPHPTAE</sequence>
<comment type="caution">
    <text evidence="2">The sequence shown here is derived from an EMBL/GenBank/DDBJ whole genome shotgun (WGS) entry which is preliminary data.</text>
</comment>
<accession>A0AAD3HR76</accession>
<dbReference type="EMBL" id="BMAR01000033">
    <property type="protein sequence ID" value="GFR49867.1"/>
    <property type="molecule type" value="Genomic_DNA"/>
</dbReference>
<evidence type="ECO:0008006" key="4">
    <source>
        <dbReference type="Google" id="ProtNLM"/>
    </source>
</evidence>
<organism evidence="2 3">
    <name type="scientific">Astrephomene gubernaculifera</name>
    <dbReference type="NCBI Taxonomy" id="47775"/>
    <lineage>
        <taxon>Eukaryota</taxon>
        <taxon>Viridiplantae</taxon>
        <taxon>Chlorophyta</taxon>
        <taxon>core chlorophytes</taxon>
        <taxon>Chlorophyceae</taxon>
        <taxon>CS clade</taxon>
        <taxon>Chlamydomonadales</taxon>
        <taxon>Astrephomenaceae</taxon>
        <taxon>Astrephomene</taxon>
    </lineage>
</organism>
<dbReference type="AlphaFoldDB" id="A0AAD3HR76"/>
<dbReference type="InterPro" id="IPR011009">
    <property type="entry name" value="Kinase-like_dom_sf"/>
</dbReference>
<proteinExistence type="predicted"/>
<gene>
    <name evidence="2" type="ORF">Agub_g11969</name>
</gene>
<feature type="region of interest" description="Disordered" evidence="1">
    <location>
        <begin position="265"/>
        <end position="325"/>
    </location>
</feature>
<evidence type="ECO:0000313" key="2">
    <source>
        <dbReference type="EMBL" id="GFR49867.1"/>
    </source>
</evidence>
<evidence type="ECO:0000256" key="1">
    <source>
        <dbReference type="SAM" id="MobiDB-lite"/>
    </source>
</evidence>
<feature type="compositionally biased region" description="Low complexity" evidence="1">
    <location>
        <begin position="295"/>
        <end position="317"/>
    </location>
</feature>
<dbReference type="Proteomes" id="UP001054857">
    <property type="component" value="Unassembled WGS sequence"/>
</dbReference>
<evidence type="ECO:0000313" key="3">
    <source>
        <dbReference type="Proteomes" id="UP001054857"/>
    </source>
</evidence>
<dbReference type="SUPFAM" id="SSF56112">
    <property type="entry name" value="Protein kinase-like (PK-like)"/>
    <property type="match status" value="1"/>
</dbReference>
<protein>
    <recommendedName>
        <fullName evidence="4">Protein kinase domain-containing protein</fullName>
    </recommendedName>
</protein>
<dbReference type="Gene3D" id="3.30.200.20">
    <property type="entry name" value="Phosphorylase Kinase, domain 1"/>
    <property type="match status" value="1"/>
</dbReference>
<reference evidence="2 3" key="1">
    <citation type="journal article" date="2021" name="Sci. Rep.">
        <title>Genome sequencing of the multicellular alga Astrephomene provides insights into convergent evolution of germ-soma differentiation.</title>
        <authorList>
            <person name="Yamashita S."/>
            <person name="Yamamoto K."/>
            <person name="Matsuzaki R."/>
            <person name="Suzuki S."/>
            <person name="Yamaguchi H."/>
            <person name="Hirooka S."/>
            <person name="Minakuchi Y."/>
            <person name="Miyagishima S."/>
            <person name="Kawachi M."/>
            <person name="Toyoda A."/>
            <person name="Nozaki H."/>
        </authorList>
    </citation>
    <scope>NUCLEOTIDE SEQUENCE [LARGE SCALE GENOMIC DNA]</scope>
    <source>
        <strain evidence="2 3">NIES-4017</strain>
    </source>
</reference>